<dbReference type="RefSeq" id="WP_285233412.1">
    <property type="nucleotide sequence ID" value="NZ_CP116346.1"/>
</dbReference>
<dbReference type="InterPro" id="IPR027417">
    <property type="entry name" value="P-loop_NTPase"/>
</dbReference>
<organism evidence="2 3">
    <name type="scientific">Paucibacter sediminis</name>
    <dbReference type="NCBI Taxonomy" id="3019553"/>
    <lineage>
        <taxon>Bacteria</taxon>
        <taxon>Pseudomonadati</taxon>
        <taxon>Pseudomonadota</taxon>
        <taxon>Betaproteobacteria</taxon>
        <taxon>Burkholderiales</taxon>
        <taxon>Sphaerotilaceae</taxon>
        <taxon>Roseateles</taxon>
    </lineage>
</organism>
<sequence>MPTAVLAADPSHAALLADARLWRATSLGASASPCIASGFGALDAQLPGGGWPTRMLSEILQAQAGLCEWRLLGPALGRLLQQQAPQPQPMRRKPVTPAPAARPPLLLVNPPQQPHLPGLRAHGITPQQLVWVAPANALQALWATEQAIKANAAGAVLAWLPEARPAQIRRLQAAALGSAAPVFLFRPLAVQTQSSAAPLRLILSPGADWQLQLHILKRRGPAHAQALRLEALPAELAALLAPRQLRPATVIAPSIPAVPKELSHEPKPAPSAVLARPAARAASLQ</sequence>
<evidence type="ECO:0000256" key="1">
    <source>
        <dbReference type="SAM" id="MobiDB-lite"/>
    </source>
</evidence>
<dbReference type="EMBL" id="CP116346">
    <property type="protein sequence ID" value="WIT12314.1"/>
    <property type="molecule type" value="Genomic_DNA"/>
</dbReference>
<evidence type="ECO:0000313" key="3">
    <source>
        <dbReference type="Proteomes" id="UP001177769"/>
    </source>
</evidence>
<proteinExistence type="predicted"/>
<dbReference type="PIRSF" id="PIRSF037290">
    <property type="entry name" value="UCP037290"/>
    <property type="match status" value="1"/>
</dbReference>
<dbReference type="KEGG" id="pais:PFX98_01540"/>
<keyword evidence="3" id="KW-1185">Reference proteome</keyword>
<dbReference type="InterPro" id="IPR047610">
    <property type="entry name" value="ImuA_translesion"/>
</dbReference>
<accession>A0AA95NHD0</accession>
<gene>
    <name evidence="2" type="primary">imuA</name>
    <name evidence="2" type="ORF">PFX98_01540</name>
</gene>
<name>A0AA95NHD0_9BURK</name>
<evidence type="ECO:0000313" key="2">
    <source>
        <dbReference type="EMBL" id="WIT12314.1"/>
    </source>
</evidence>
<dbReference type="InterPro" id="IPR017166">
    <property type="entry name" value="UCP037290"/>
</dbReference>
<feature type="compositionally biased region" description="Low complexity" evidence="1">
    <location>
        <begin position="270"/>
        <end position="285"/>
    </location>
</feature>
<reference evidence="2" key="1">
    <citation type="submission" date="2023-01" db="EMBL/GenBank/DDBJ databases">
        <title>Whole genome sequence of Paucibacter sp. S2-9 isolated from pond sediment.</title>
        <authorList>
            <person name="Jung J.Y."/>
        </authorList>
    </citation>
    <scope>NUCLEOTIDE SEQUENCE</scope>
    <source>
        <strain evidence="2">S2-9</strain>
    </source>
</reference>
<dbReference type="SUPFAM" id="SSF52540">
    <property type="entry name" value="P-loop containing nucleoside triphosphate hydrolases"/>
    <property type="match status" value="1"/>
</dbReference>
<dbReference type="AlphaFoldDB" id="A0AA95NHD0"/>
<protein>
    <submittedName>
        <fullName evidence="2">Translesion DNA synthesis-associated protein ImuA</fullName>
    </submittedName>
</protein>
<feature type="region of interest" description="Disordered" evidence="1">
    <location>
        <begin position="260"/>
        <end position="285"/>
    </location>
</feature>
<dbReference type="NCBIfam" id="NF033429">
    <property type="entry name" value="ImuA_translesion"/>
    <property type="match status" value="1"/>
</dbReference>
<dbReference type="Proteomes" id="UP001177769">
    <property type="component" value="Chromosome"/>
</dbReference>
<dbReference type="Gene3D" id="3.40.50.300">
    <property type="entry name" value="P-loop containing nucleotide triphosphate hydrolases"/>
    <property type="match status" value="1"/>
</dbReference>